<dbReference type="FunFam" id="1.20.1250.20:FF:000057">
    <property type="entry name" value="MFS general substrate transporter"/>
    <property type="match status" value="1"/>
</dbReference>
<evidence type="ECO:0000256" key="6">
    <source>
        <dbReference type="SAM" id="Phobius"/>
    </source>
</evidence>
<feature type="transmembrane region" description="Helical" evidence="6">
    <location>
        <begin position="381"/>
        <end position="402"/>
    </location>
</feature>
<dbReference type="GO" id="GO:0016020">
    <property type="term" value="C:membrane"/>
    <property type="evidence" value="ECO:0007669"/>
    <property type="project" value="UniProtKB-SubCell"/>
</dbReference>
<evidence type="ECO:0000259" key="7">
    <source>
        <dbReference type="PROSITE" id="PS50850"/>
    </source>
</evidence>
<dbReference type="SUPFAM" id="SSF103473">
    <property type="entry name" value="MFS general substrate transporter"/>
    <property type="match status" value="1"/>
</dbReference>
<feature type="transmembrane region" description="Helical" evidence="6">
    <location>
        <begin position="185"/>
        <end position="210"/>
    </location>
</feature>
<dbReference type="GeneID" id="85498098"/>
<dbReference type="Pfam" id="PF07690">
    <property type="entry name" value="MFS_1"/>
    <property type="match status" value="1"/>
</dbReference>
<evidence type="ECO:0000256" key="3">
    <source>
        <dbReference type="ARBA" id="ARBA00022692"/>
    </source>
</evidence>
<keyword evidence="5 6" id="KW-0472">Membrane</keyword>
<feature type="domain" description="Major facilitator superfamily (MFS) profile" evidence="7">
    <location>
        <begin position="62"/>
        <end position="472"/>
    </location>
</feature>
<reference evidence="8" key="1">
    <citation type="journal article" date="2023" name="BMC Genomics">
        <title>Chromosome-level genome assemblies of Cutaneotrichosporon spp. (Trichosporonales, Basidiomycota) reveal imbalanced evolution between nucleotide sequences and chromosome synteny.</title>
        <authorList>
            <person name="Kobayashi Y."/>
            <person name="Kayamori A."/>
            <person name="Aoki K."/>
            <person name="Shiwa Y."/>
            <person name="Matsutani M."/>
            <person name="Fujita N."/>
            <person name="Sugita T."/>
            <person name="Iwasaki W."/>
            <person name="Tanaka N."/>
            <person name="Takashima M."/>
        </authorList>
    </citation>
    <scope>NUCLEOTIDE SEQUENCE</scope>
    <source>
        <strain evidence="8">HIS019</strain>
    </source>
</reference>
<keyword evidence="3 6" id="KW-0812">Transmembrane</keyword>
<name>A0AA48L9B1_9TREE</name>
<dbReference type="RefSeq" id="XP_060459493.1">
    <property type="nucleotide sequence ID" value="XM_060603172.1"/>
</dbReference>
<evidence type="ECO:0000256" key="2">
    <source>
        <dbReference type="ARBA" id="ARBA00022448"/>
    </source>
</evidence>
<dbReference type="PANTHER" id="PTHR43791:SF12">
    <property type="entry name" value="MAJOR FACILITATOR SUPERFAMILY (MFS) PROFILE DOMAIN-CONTAINING PROTEIN"/>
    <property type="match status" value="1"/>
</dbReference>
<dbReference type="FunFam" id="1.20.1250.20:FF:000013">
    <property type="entry name" value="MFS general substrate transporter"/>
    <property type="match status" value="1"/>
</dbReference>
<gene>
    <name evidence="8" type="ORF">CcaverHIS019_0606870</name>
</gene>
<dbReference type="PANTHER" id="PTHR43791">
    <property type="entry name" value="PERMEASE-RELATED"/>
    <property type="match status" value="1"/>
</dbReference>
<dbReference type="GO" id="GO:0022857">
    <property type="term" value="F:transmembrane transporter activity"/>
    <property type="evidence" value="ECO:0007669"/>
    <property type="project" value="InterPro"/>
</dbReference>
<dbReference type="InterPro" id="IPR011701">
    <property type="entry name" value="MFS"/>
</dbReference>
<comment type="subcellular location">
    <subcellularLocation>
        <location evidence="1">Membrane</location>
        <topology evidence="1">Multi-pass membrane protein</topology>
    </subcellularLocation>
</comment>
<dbReference type="InterPro" id="IPR020846">
    <property type="entry name" value="MFS_dom"/>
</dbReference>
<keyword evidence="2" id="KW-0813">Transport</keyword>
<organism evidence="8 9">
    <name type="scientific">Cutaneotrichosporon cavernicola</name>
    <dbReference type="NCBI Taxonomy" id="279322"/>
    <lineage>
        <taxon>Eukaryota</taxon>
        <taxon>Fungi</taxon>
        <taxon>Dikarya</taxon>
        <taxon>Basidiomycota</taxon>
        <taxon>Agaricomycotina</taxon>
        <taxon>Tremellomycetes</taxon>
        <taxon>Trichosporonales</taxon>
        <taxon>Trichosporonaceae</taxon>
        <taxon>Cutaneotrichosporon</taxon>
    </lineage>
</organism>
<evidence type="ECO:0000256" key="1">
    <source>
        <dbReference type="ARBA" id="ARBA00004141"/>
    </source>
</evidence>
<dbReference type="AlphaFoldDB" id="A0AA48L9B1"/>
<feature type="transmembrane region" description="Helical" evidence="6">
    <location>
        <begin position="154"/>
        <end position="179"/>
    </location>
</feature>
<evidence type="ECO:0000256" key="4">
    <source>
        <dbReference type="ARBA" id="ARBA00022989"/>
    </source>
</evidence>
<feature type="transmembrane region" description="Helical" evidence="6">
    <location>
        <begin position="97"/>
        <end position="115"/>
    </location>
</feature>
<dbReference type="PROSITE" id="PS50850">
    <property type="entry name" value="MFS"/>
    <property type="match status" value="1"/>
</dbReference>
<evidence type="ECO:0000256" key="5">
    <source>
        <dbReference type="ARBA" id="ARBA00023136"/>
    </source>
</evidence>
<keyword evidence="4 6" id="KW-1133">Transmembrane helix</keyword>
<feature type="transmembrane region" description="Helical" evidence="6">
    <location>
        <begin position="222"/>
        <end position="243"/>
    </location>
</feature>
<dbReference type="Gene3D" id="1.20.1250.20">
    <property type="entry name" value="MFS general substrate transporter like domains"/>
    <property type="match status" value="2"/>
</dbReference>
<feature type="transmembrane region" description="Helical" evidence="6">
    <location>
        <begin position="127"/>
        <end position="147"/>
    </location>
</feature>
<dbReference type="KEGG" id="ccac:CcaHIS019_0606870"/>
<feature type="transmembrane region" description="Helical" evidence="6">
    <location>
        <begin position="447"/>
        <end position="468"/>
    </location>
</feature>
<dbReference type="EMBL" id="AP028217">
    <property type="protein sequence ID" value="BEI94228.1"/>
    <property type="molecule type" value="Genomic_DNA"/>
</dbReference>
<evidence type="ECO:0000313" key="9">
    <source>
        <dbReference type="Proteomes" id="UP001233271"/>
    </source>
</evidence>
<dbReference type="Proteomes" id="UP001233271">
    <property type="component" value="Chromosome 6"/>
</dbReference>
<feature type="transmembrane region" description="Helical" evidence="6">
    <location>
        <begin position="355"/>
        <end position="375"/>
    </location>
</feature>
<sequence>MANPTVNELPYDKDDKREVEVSSLEVKPPVGEVVEASGDYSGFTQKTDPREIKLVRKLDMFIMPSLWAMYWLNYLDRNAIALAKLSSIEKDLGLSDVQYQTAVSILFAGYVVFGIPSNMILTRVNPPLYLCCIMFTWAILSICTSFCKNATHLYLVRFFLGVCEAPYYPGALFLISNFYTRTEVALRVAILYTGNILATALAGLISIGIFKLDGHKGYAAWQWLFIIQGSVTGLVAICTYPFLPSSPLTTRWLTPDERQLAHDRLLRDKIDEVQPGSTMDGLKQAVKDYRTWVFAFMFNNHLAANGFKNFFPSVVKTLGFNQTITLVLTCPPYLIAGVVTFFLSYSSGRMNERTWHITVSKTVAIIGFALAPATLNTGVRYFAMCVFTLGTYGVNSLILGWASTVLSQTQEKKAVVIAILTSLGNLSFVYTPYLFRNGDRPRYSLAMGWMAAFSLLTLLSAWAMKFILKRQNRNISGTGATTKYPY</sequence>
<accession>A0AA48L9B1</accession>
<protein>
    <recommendedName>
        <fullName evidence="7">Major facilitator superfamily (MFS) profile domain-containing protein</fullName>
    </recommendedName>
</protein>
<evidence type="ECO:0000313" key="8">
    <source>
        <dbReference type="EMBL" id="BEI94228.1"/>
    </source>
</evidence>
<proteinExistence type="predicted"/>
<dbReference type="InterPro" id="IPR036259">
    <property type="entry name" value="MFS_trans_sf"/>
</dbReference>
<feature type="transmembrane region" description="Helical" evidence="6">
    <location>
        <begin position="414"/>
        <end position="435"/>
    </location>
</feature>
<feature type="transmembrane region" description="Helical" evidence="6">
    <location>
        <begin position="323"/>
        <end position="343"/>
    </location>
</feature>
<keyword evidence="9" id="KW-1185">Reference proteome</keyword>